<gene>
    <name evidence="5" type="ORF">QE109_14375</name>
</gene>
<dbReference type="InterPro" id="IPR036390">
    <property type="entry name" value="WH_DNA-bd_sf"/>
</dbReference>
<evidence type="ECO:0000256" key="3">
    <source>
        <dbReference type="ARBA" id="ARBA00023163"/>
    </source>
</evidence>
<dbReference type="PROSITE" id="PS50995">
    <property type="entry name" value="HTH_MARR_2"/>
    <property type="match status" value="1"/>
</dbReference>
<dbReference type="RefSeq" id="WP_281095236.1">
    <property type="nucleotide sequence ID" value="NZ_JARYZI010000011.1"/>
</dbReference>
<dbReference type="Proteomes" id="UP001158045">
    <property type="component" value="Unassembled WGS sequence"/>
</dbReference>
<evidence type="ECO:0000256" key="2">
    <source>
        <dbReference type="ARBA" id="ARBA00023125"/>
    </source>
</evidence>
<feature type="domain" description="HTH marR-type" evidence="4">
    <location>
        <begin position="1"/>
        <end position="135"/>
    </location>
</feature>
<dbReference type="InterPro" id="IPR023187">
    <property type="entry name" value="Tscrpt_reg_MarR-type_CS"/>
</dbReference>
<keyword evidence="3" id="KW-0804">Transcription</keyword>
<keyword evidence="2" id="KW-0238">DNA-binding</keyword>
<dbReference type="InterPro" id="IPR036388">
    <property type="entry name" value="WH-like_DNA-bd_sf"/>
</dbReference>
<evidence type="ECO:0000259" key="4">
    <source>
        <dbReference type="PROSITE" id="PS50995"/>
    </source>
</evidence>
<accession>A0ABT6NFY1</accession>
<dbReference type="Pfam" id="PF01047">
    <property type="entry name" value="MarR"/>
    <property type="match status" value="1"/>
</dbReference>
<name>A0ABT6NFY1_9FIRM</name>
<keyword evidence="6" id="KW-1185">Reference proteome</keyword>
<evidence type="ECO:0000256" key="1">
    <source>
        <dbReference type="ARBA" id="ARBA00023015"/>
    </source>
</evidence>
<dbReference type="PANTHER" id="PTHR42756:SF1">
    <property type="entry name" value="TRANSCRIPTIONAL REPRESSOR OF EMRAB OPERON"/>
    <property type="match status" value="1"/>
</dbReference>
<dbReference type="PANTHER" id="PTHR42756">
    <property type="entry name" value="TRANSCRIPTIONAL REGULATOR, MARR"/>
    <property type="match status" value="1"/>
</dbReference>
<dbReference type="SMART" id="SM00347">
    <property type="entry name" value="HTH_MARR"/>
    <property type="match status" value="1"/>
</dbReference>
<reference evidence="5 6" key="1">
    <citation type="submission" date="2023-04" db="EMBL/GenBank/DDBJ databases">
        <title>Fusibacter bizertensis strain WBS, isolated from littoral bottom sediments of the Arctic seas - biochemical and genomic analysis.</title>
        <authorList>
            <person name="Brioukhanov A.L."/>
        </authorList>
    </citation>
    <scope>NUCLEOTIDE SEQUENCE [LARGE SCALE GENOMIC DNA]</scope>
    <source>
        <strain evidence="5 6">WBS</strain>
    </source>
</reference>
<dbReference type="EMBL" id="JARYZI010000011">
    <property type="protein sequence ID" value="MDH8679340.1"/>
    <property type="molecule type" value="Genomic_DNA"/>
</dbReference>
<sequence>MEAKDFGKMIRGITSNVNYYISSNIEKYGIKQGQFEYFLLIYSTPGINQLELGKMKNVGKASVTKALKILEEDGFIKRVTDENDRRNILCYITEKGDMIADELIHIKMNTEKDLFDNFSQHDKELLFEYLSKLFYNSQKLTINAVSTDK</sequence>
<dbReference type="InterPro" id="IPR000835">
    <property type="entry name" value="HTH_MarR-typ"/>
</dbReference>
<protein>
    <submittedName>
        <fullName evidence="5">MarR family transcriptional regulator</fullName>
    </submittedName>
</protein>
<evidence type="ECO:0000313" key="6">
    <source>
        <dbReference type="Proteomes" id="UP001158045"/>
    </source>
</evidence>
<dbReference type="SUPFAM" id="SSF46785">
    <property type="entry name" value="Winged helix' DNA-binding domain"/>
    <property type="match status" value="1"/>
</dbReference>
<dbReference type="Gene3D" id="1.10.10.10">
    <property type="entry name" value="Winged helix-like DNA-binding domain superfamily/Winged helix DNA-binding domain"/>
    <property type="match status" value="1"/>
</dbReference>
<evidence type="ECO:0000313" key="5">
    <source>
        <dbReference type="EMBL" id="MDH8679340.1"/>
    </source>
</evidence>
<dbReference type="PRINTS" id="PR00598">
    <property type="entry name" value="HTHMARR"/>
</dbReference>
<comment type="caution">
    <text evidence="5">The sequence shown here is derived from an EMBL/GenBank/DDBJ whole genome shotgun (WGS) entry which is preliminary data.</text>
</comment>
<proteinExistence type="predicted"/>
<dbReference type="PROSITE" id="PS01117">
    <property type="entry name" value="HTH_MARR_1"/>
    <property type="match status" value="1"/>
</dbReference>
<keyword evidence="1" id="KW-0805">Transcription regulation</keyword>
<organism evidence="5 6">
    <name type="scientific">Fusibacter bizertensis</name>
    <dbReference type="NCBI Taxonomy" id="1488331"/>
    <lineage>
        <taxon>Bacteria</taxon>
        <taxon>Bacillati</taxon>
        <taxon>Bacillota</taxon>
        <taxon>Clostridia</taxon>
        <taxon>Eubacteriales</taxon>
        <taxon>Eubacteriales Family XII. Incertae Sedis</taxon>
        <taxon>Fusibacter</taxon>
    </lineage>
</organism>